<dbReference type="InterPro" id="IPR002577">
    <property type="entry name" value="HTH_HxlR"/>
</dbReference>
<dbReference type="GO" id="GO:0003677">
    <property type="term" value="F:DNA binding"/>
    <property type="evidence" value="ECO:0007669"/>
    <property type="project" value="UniProtKB-KW"/>
</dbReference>
<organism evidence="5 6">
    <name type="scientific">Mucilaginibacter pocheonensis</name>
    <dbReference type="NCBI Taxonomy" id="398050"/>
    <lineage>
        <taxon>Bacteria</taxon>
        <taxon>Pseudomonadati</taxon>
        <taxon>Bacteroidota</taxon>
        <taxon>Sphingobacteriia</taxon>
        <taxon>Sphingobacteriales</taxon>
        <taxon>Sphingobacteriaceae</taxon>
        <taxon>Mucilaginibacter</taxon>
    </lineage>
</organism>
<dbReference type="RefSeq" id="WP_310101639.1">
    <property type="nucleotide sequence ID" value="NZ_JAVDUU010000004.1"/>
</dbReference>
<gene>
    <name evidence="5" type="ORF">J2W55_004667</name>
</gene>
<dbReference type="Gene3D" id="1.10.10.10">
    <property type="entry name" value="Winged helix-like DNA-binding domain superfamily/Winged helix DNA-binding domain"/>
    <property type="match status" value="1"/>
</dbReference>
<accession>A0ABU1THF5</accession>
<evidence type="ECO:0000256" key="3">
    <source>
        <dbReference type="ARBA" id="ARBA00023163"/>
    </source>
</evidence>
<keyword evidence="3" id="KW-0804">Transcription</keyword>
<keyword evidence="1" id="KW-0805">Transcription regulation</keyword>
<evidence type="ECO:0000256" key="1">
    <source>
        <dbReference type="ARBA" id="ARBA00023015"/>
    </source>
</evidence>
<evidence type="ECO:0000313" key="6">
    <source>
        <dbReference type="Proteomes" id="UP001247620"/>
    </source>
</evidence>
<reference evidence="5 6" key="1">
    <citation type="submission" date="2023-07" db="EMBL/GenBank/DDBJ databases">
        <title>Sorghum-associated microbial communities from plants grown in Nebraska, USA.</title>
        <authorList>
            <person name="Schachtman D."/>
        </authorList>
    </citation>
    <scope>NUCLEOTIDE SEQUENCE [LARGE SCALE GENOMIC DNA]</scope>
    <source>
        <strain evidence="5 6">3262</strain>
    </source>
</reference>
<proteinExistence type="predicted"/>
<dbReference type="EMBL" id="JAVDUU010000004">
    <property type="protein sequence ID" value="MDR6944807.1"/>
    <property type="molecule type" value="Genomic_DNA"/>
</dbReference>
<dbReference type="InterPro" id="IPR036388">
    <property type="entry name" value="WH-like_DNA-bd_sf"/>
</dbReference>
<evidence type="ECO:0000256" key="2">
    <source>
        <dbReference type="ARBA" id="ARBA00023125"/>
    </source>
</evidence>
<comment type="caution">
    <text evidence="5">The sequence shown here is derived from an EMBL/GenBank/DDBJ whole genome shotgun (WGS) entry which is preliminary data.</text>
</comment>
<sequence length="123" mass="14485">MEAKEYDTYSCPVGKTIELISGRWKPIILYLVQHDINRFGLLQKRMPKISRKVLTEQLREMENQGLIEREIRVSSYPQEVFYFLTEKGSSLRGLIDQIFNWGIVNLLDDPSRKRAMDLVIDHN</sequence>
<dbReference type="Pfam" id="PF01638">
    <property type="entry name" value="HxlR"/>
    <property type="match status" value="1"/>
</dbReference>
<dbReference type="InterPro" id="IPR036390">
    <property type="entry name" value="WH_DNA-bd_sf"/>
</dbReference>
<feature type="domain" description="HTH hxlR-type" evidence="4">
    <location>
        <begin position="11"/>
        <end position="110"/>
    </location>
</feature>
<dbReference type="Proteomes" id="UP001247620">
    <property type="component" value="Unassembled WGS sequence"/>
</dbReference>
<dbReference type="PANTHER" id="PTHR33204">
    <property type="entry name" value="TRANSCRIPTIONAL REGULATOR, MARR FAMILY"/>
    <property type="match status" value="1"/>
</dbReference>
<keyword evidence="2 5" id="KW-0238">DNA-binding</keyword>
<evidence type="ECO:0000259" key="4">
    <source>
        <dbReference type="PROSITE" id="PS51118"/>
    </source>
</evidence>
<dbReference type="PROSITE" id="PS51118">
    <property type="entry name" value="HTH_HXLR"/>
    <property type="match status" value="1"/>
</dbReference>
<dbReference type="SUPFAM" id="SSF46785">
    <property type="entry name" value="Winged helix' DNA-binding domain"/>
    <property type="match status" value="1"/>
</dbReference>
<name>A0ABU1THF5_9SPHI</name>
<evidence type="ECO:0000313" key="5">
    <source>
        <dbReference type="EMBL" id="MDR6944807.1"/>
    </source>
</evidence>
<protein>
    <submittedName>
        <fullName evidence="5">DNA-binding HxlR family transcriptional regulator</fullName>
    </submittedName>
</protein>
<keyword evidence="6" id="KW-1185">Reference proteome</keyword>